<dbReference type="Gene3D" id="3.40.33.10">
    <property type="entry name" value="CAP"/>
    <property type="match status" value="1"/>
</dbReference>
<dbReference type="InterPro" id="IPR035940">
    <property type="entry name" value="CAP_sf"/>
</dbReference>
<dbReference type="PROSITE" id="PS51257">
    <property type="entry name" value="PROKAR_LIPOPROTEIN"/>
    <property type="match status" value="1"/>
</dbReference>
<dbReference type="SUPFAM" id="SSF55797">
    <property type="entry name" value="PR-1-like"/>
    <property type="match status" value="1"/>
</dbReference>
<evidence type="ECO:0000313" key="3">
    <source>
        <dbReference type="EMBL" id="QES51764.1"/>
    </source>
</evidence>
<gene>
    <name evidence="3" type="ORF">DEJ50_31840</name>
</gene>
<feature type="compositionally biased region" description="Polar residues" evidence="1">
    <location>
        <begin position="52"/>
        <end position="63"/>
    </location>
</feature>
<feature type="compositionally biased region" description="Polar residues" evidence="1">
    <location>
        <begin position="74"/>
        <end position="84"/>
    </location>
</feature>
<sequence length="266" mass="28080">MQKHRKKTHYRKIAIGAVAVGIVGIPTTAMACLDSQEWGGSRADSRQDLRPSANTSPLGVQIQTPPTSPTSPTGQEGEQGQTVVNDGRDGTWPTAGQPTRTPQKPRPSTATTKPVKPTTPKPPAPTATKKPTATAPAPSVPTGVAGQIVDLVNKERAKAGCSPLTANDKLTTAAQNHSKDMAAHSNMSHTGSDGSDPGQRITRAGYTWRTYGENVAYGYSTPEQVMTGWMNSPGHKANILNCSFKEIGVGLAQPNSYWTQVFGAAR</sequence>
<dbReference type="OrthoDB" id="68195at2"/>
<evidence type="ECO:0000259" key="2">
    <source>
        <dbReference type="Pfam" id="PF00188"/>
    </source>
</evidence>
<dbReference type="InterPro" id="IPR014044">
    <property type="entry name" value="CAP_dom"/>
</dbReference>
<dbReference type="Proteomes" id="UP000325211">
    <property type="component" value="Chromosome"/>
</dbReference>
<evidence type="ECO:0000313" key="4">
    <source>
        <dbReference type="Proteomes" id="UP000325211"/>
    </source>
</evidence>
<feature type="domain" description="SCP" evidence="2">
    <location>
        <begin position="149"/>
        <end position="262"/>
    </location>
</feature>
<proteinExistence type="predicted"/>
<dbReference type="CDD" id="cd05379">
    <property type="entry name" value="CAP_bacterial"/>
    <property type="match status" value="1"/>
</dbReference>
<feature type="region of interest" description="Disordered" evidence="1">
    <location>
        <begin position="39"/>
        <end position="142"/>
    </location>
</feature>
<organism evidence="3 4">
    <name type="scientific">Streptomyces venezuelae</name>
    <dbReference type="NCBI Taxonomy" id="54571"/>
    <lineage>
        <taxon>Bacteria</taxon>
        <taxon>Bacillati</taxon>
        <taxon>Actinomycetota</taxon>
        <taxon>Actinomycetes</taxon>
        <taxon>Kitasatosporales</taxon>
        <taxon>Streptomycetaceae</taxon>
        <taxon>Streptomyces</taxon>
    </lineage>
</organism>
<accession>A0A5P2D9D1</accession>
<dbReference type="AlphaFoldDB" id="A0A5P2D9D1"/>
<name>A0A5P2D9D1_STRVZ</name>
<protein>
    <recommendedName>
        <fullName evidence="2">SCP domain-containing protein</fullName>
    </recommendedName>
</protein>
<dbReference type="Pfam" id="PF00188">
    <property type="entry name" value="CAP"/>
    <property type="match status" value="1"/>
</dbReference>
<feature type="compositionally biased region" description="Low complexity" evidence="1">
    <location>
        <begin position="107"/>
        <end position="116"/>
    </location>
</feature>
<evidence type="ECO:0000256" key="1">
    <source>
        <dbReference type="SAM" id="MobiDB-lite"/>
    </source>
</evidence>
<dbReference type="PANTHER" id="PTHR31157:SF1">
    <property type="entry name" value="SCP DOMAIN-CONTAINING PROTEIN"/>
    <property type="match status" value="1"/>
</dbReference>
<dbReference type="PANTHER" id="PTHR31157">
    <property type="entry name" value="SCP DOMAIN-CONTAINING PROTEIN"/>
    <property type="match status" value="1"/>
</dbReference>
<feature type="compositionally biased region" description="Low complexity" evidence="1">
    <location>
        <begin position="126"/>
        <end position="142"/>
    </location>
</feature>
<reference evidence="3 4" key="1">
    <citation type="submission" date="2018-05" db="EMBL/GenBank/DDBJ databases">
        <title>Streptomyces venezuelae.</title>
        <authorList>
            <person name="Kim W."/>
            <person name="Lee N."/>
            <person name="Cho B.-K."/>
        </authorList>
    </citation>
    <scope>NUCLEOTIDE SEQUENCE [LARGE SCALE GENOMIC DNA]</scope>
    <source>
        <strain evidence="3 4">ATCC 21782</strain>
    </source>
</reference>
<dbReference type="RefSeq" id="WP_150211510.1">
    <property type="nucleotide sequence ID" value="NZ_CP029190.1"/>
</dbReference>
<dbReference type="EMBL" id="CP029190">
    <property type="protein sequence ID" value="QES51764.1"/>
    <property type="molecule type" value="Genomic_DNA"/>
</dbReference>